<comment type="similarity">
    <text evidence="1">Belongs to the protein kinase superfamily. CAMK Ser/Thr protein kinase family.</text>
</comment>
<accession>A0AAV7JW32</accession>
<evidence type="ECO:0000256" key="10">
    <source>
        <dbReference type="ARBA" id="ARBA00048679"/>
    </source>
</evidence>
<evidence type="ECO:0000256" key="4">
    <source>
        <dbReference type="ARBA" id="ARBA00022553"/>
    </source>
</evidence>
<comment type="catalytic activity">
    <reaction evidence="10">
        <text>L-seryl-[protein] + ATP = O-phospho-L-seryl-[protein] + ADP + H(+)</text>
        <dbReference type="Rhea" id="RHEA:17989"/>
        <dbReference type="Rhea" id="RHEA-COMP:9863"/>
        <dbReference type="Rhea" id="RHEA-COMP:11604"/>
        <dbReference type="ChEBI" id="CHEBI:15378"/>
        <dbReference type="ChEBI" id="CHEBI:29999"/>
        <dbReference type="ChEBI" id="CHEBI:30616"/>
        <dbReference type="ChEBI" id="CHEBI:83421"/>
        <dbReference type="ChEBI" id="CHEBI:456216"/>
        <dbReference type="EC" id="2.7.11.1"/>
    </reaction>
</comment>
<dbReference type="InterPro" id="IPR011009">
    <property type="entry name" value="Kinase-like_dom_sf"/>
</dbReference>
<dbReference type="SUPFAM" id="SSF56112">
    <property type="entry name" value="Protein kinase-like (PK-like)"/>
    <property type="match status" value="1"/>
</dbReference>
<dbReference type="SMART" id="SM00220">
    <property type="entry name" value="S_TKc"/>
    <property type="match status" value="1"/>
</dbReference>
<dbReference type="PROSITE" id="PS50011">
    <property type="entry name" value="PROTEIN_KINASE_DOM"/>
    <property type="match status" value="1"/>
</dbReference>
<dbReference type="Gene3D" id="3.30.200.20">
    <property type="entry name" value="Phosphorylase Kinase, domain 1"/>
    <property type="match status" value="1"/>
</dbReference>
<evidence type="ECO:0000256" key="1">
    <source>
        <dbReference type="ARBA" id="ARBA00006692"/>
    </source>
</evidence>
<keyword evidence="4" id="KW-0597">Phosphoprotein</keyword>
<dbReference type="FunFam" id="3.30.200.20:FF:000156">
    <property type="entry name" value="MAP kinase-activated protein kinase 3"/>
    <property type="match status" value="1"/>
</dbReference>
<dbReference type="Pfam" id="PF00069">
    <property type="entry name" value="Pkinase"/>
    <property type="match status" value="1"/>
</dbReference>
<evidence type="ECO:0000256" key="11">
    <source>
        <dbReference type="PROSITE-ProRule" id="PRU10141"/>
    </source>
</evidence>
<evidence type="ECO:0000313" key="15">
    <source>
        <dbReference type="Proteomes" id="UP001165289"/>
    </source>
</evidence>
<name>A0AAV7JW32_9METZ</name>
<dbReference type="InterPro" id="IPR017441">
    <property type="entry name" value="Protein_kinase_ATP_BS"/>
</dbReference>
<keyword evidence="6 11" id="KW-0547">Nucleotide-binding</keyword>
<dbReference type="Gene3D" id="1.10.510.10">
    <property type="entry name" value="Transferase(Phosphotransferase) domain 1"/>
    <property type="match status" value="1"/>
</dbReference>
<dbReference type="PROSITE" id="PS00107">
    <property type="entry name" value="PROTEIN_KINASE_ATP"/>
    <property type="match status" value="1"/>
</dbReference>
<dbReference type="InterPro" id="IPR027442">
    <property type="entry name" value="MAPKAPK_C"/>
</dbReference>
<evidence type="ECO:0000256" key="7">
    <source>
        <dbReference type="ARBA" id="ARBA00022777"/>
    </source>
</evidence>
<evidence type="ECO:0000256" key="12">
    <source>
        <dbReference type="RuleBase" id="RU000304"/>
    </source>
</evidence>
<comment type="caution">
    <text evidence="14">The sequence shown here is derived from an EMBL/GenBank/DDBJ whole genome shotgun (WGS) entry which is preliminary data.</text>
</comment>
<organism evidence="14 15">
    <name type="scientific">Oopsacas minuta</name>
    <dbReference type="NCBI Taxonomy" id="111878"/>
    <lineage>
        <taxon>Eukaryota</taxon>
        <taxon>Metazoa</taxon>
        <taxon>Porifera</taxon>
        <taxon>Hexactinellida</taxon>
        <taxon>Hexasterophora</taxon>
        <taxon>Lyssacinosida</taxon>
        <taxon>Leucopsacidae</taxon>
        <taxon>Oopsacas</taxon>
    </lineage>
</organism>
<protein>
    <recommendedName>
        <fullName evidence="2">non-specific serine/threonine protein kinase</fullName>
        <ecNumber evidence="2">2.7.11.1</ecNumber>
    </recommendedName>
</protein>
<dbReference type="InterPro" id="IPR008271">
    <property type="entry name" value="Ser/Thr_kinase_AS"/>
</dbReference>
<dbReference type="GO" id="GO:0005524">
    <property type="term" value="F:ATP binding"/>
    <property type="evidence" value="ECO:0007669"/>
    <property type="project" value="UniProtKB-UniRule"/>
</dbReference>
<evidence type="ECO:0000256" key="5">
    <source>
        <dbReference type="ARBA" id="ARBA00022679"/>
    </source>
</evidence>
<dbReference type="Proteomes" id="UP001165289">
    <property type="component" value="Unassembled WGS sequence"/>
</dbReference>
<gene>
    <name evidence="14" type="ORF">LOD99_7243</name>
</gene>
<comment type="catalytic activity">
    <reaction evidence="9">
        <text>L-threonyl-[protein] + ATP = O-phospho-L-threonyl-[protein] + ADP + H(+)</text>
        <dbReference type="Rhea" id="RHEA:46608"/>
        <dbReference type="Rhea" id="RHEA-COMP:11060"/>
        <dbReference type="Rhea" id="RHEA-COMP:11605"/>
        <dbReference type="ChEBI" id="CHEBI:15378"/>
        <dbReference type="ChEBI" id="CHEBI:30013"/>
        <dbReference type="ChEBI" id="CHEBI:30616"/>
        <dbReference type="ChEBI" id="CHEBI:61977"/>
        <dbReference type="ChEBI" id="CHEBI:456216"/>
        <dbReference type="EC" id="2.7.11.1"/>
    </reaction>
</comment>
<reference evidence="14 15" key="1">
    <citation type="journal article" date="2023" name="BMC Biol.">
        <title>The compact genome of the sponge Oopsacas minuta (Hexactinellida) is lacking key metazoan core genes.</title>
        <authorList>
            <person name="Santini S."/>
            <person name="Schenkelaars Q."/>
            <person name="Jourda C."/>
            <person name="Duchesne M."/>
            <person name="Belahbib H."/>
            <person name="Rocher C."/>
            <person name="Selva M."/>
            <person name="Riesgo A."/>
            <person name="Vervoort M."/>
            <person name="Leys S.P."/>
            <person name="Kodjabachian L."/>
            <person name="Le Bivic A."/>
            <person name="Borchiellini C."/>
            <person name="Claverie J.M."/>
            <person name="Renard E."/>
        </authorList>
    </citation>
    <scope>NUCLEOTIDE SEQUENCE [LARGE SCALE GENOMIC DNA]</scope>
    <source>
        <strain evidence="14">SPO-2</strain>
    </source>
</reference>
<dbReference type="InterPro" id="IPR050205">
    <property type="entry name" value="CDPK_Ser/Thr_kinases"/>
</dbReference>
<keyword evidence="3 12" id="KW-0723">Serine/threonine-protein kinase</keyword>
<evidence type="ECO:0000256" key="3">
    <source>
        <dbReference type="ARBA" id="ARBA00022527"/>
    </source>
</evidence>
<evidence type="ECO:0000256" key="8">
    <source>
        <dbReference type="ARBA" id="ARBA00022840"/>
    </source>
</evidence>
<dbReference type="PANTHER" id="PTHR24349">
    <property type="entry name" value="SERINE/THREONINE-PROTEIN KINASE"/>
    <property type="match status" value="1"/>
</dbReference>
<dbReference type="InterPro" id="IPR000719">
    <property type="entry name" value="Prot_kinase_dom"/>
</dbReference>
<evidence type="ECO:0000256" key="6">
    <source>
        <dbReference type="ARBA" id="ARBA00022741"/>
    </source>
</evidence>
<evidence type="ECO:0000256" key="9">
    <source>
        <dbReference type="ARBA" id="ARBA00047899"/>
    </source>
</evidence>
<dbReference type="Gene3D" id="4.10.1170.10">
    <property type="entry name" value="MAP kinase activated protein kinase 2"/>
    <property type="match status" value="1"/>
</dbReference>
<keyword evidence="15" id="KW-1185">Reference proteome</keyword>
<dbReference type="EMBL" id="JAKMXF010000299">
    <property type="protein sequence ID" value="KAI6652226.1"/>
    <property type="molecule type" value="Genomic_DNA"/>
</dbReference>
<proteinExistence type="inferred from homology"/>
<keyword evidence="8 11" id="KW-0067">ATP-binding</keyword>
<feature type="domain" description="Protein kinase" evidence="13">
    <location>
        <begin position="28"/>
        <end position="282"/>
    </location>
</feature>
<dbReference type="PROSITE" id="PS00108">
    <property type="entry name" value="PROTEIN_KINASE_ST"/>
    <property type="match status" value="1"/>
</dbReference>
<sequence length="347" mass="39914">MANLPPKFESSNLPEVQIKTHPITDKYELTKIELGVGLSGKVYKCIELNSQTERAVKVLNVSKKARNEAMIHSQVCQHNNIVQLIDVYENQSKMYIVMEKMLGGELFDRIKEKEHFTEREAALMTRQICLAIRFLHQNGIAHRDVKPENFLFATKDENSILKLADFGFSKNYRESNLTSPCYTPYYVAPEVLTAARYDKACDMWSVGVITYIMLCGYPPFYPRSERNFSIGMQSRIKQGQYNFPTDDWQHISKGAKDVIQSLLRIDPKSRYTVEQVLCDPWLDKHREVPLTPLTSGSLLSESKQGWPAMLELSLSEMRLKDTISLKPLSETNSLFKRRQKPKCSSED</sequence>
<dbReference type="EC" id="2.7.11.1" evidence="2"/>
<dbReference type="FunFam" id="1.10.510.10:FF:000571">
    <property type="entry name" value="Maternal embryonic leucine zipper kinase"/>
    <property type="match status" value="1"/>
</dbReference>
<dbReference type="AlphaFoldDB" id="A0AAV7JW32"/>
<evidence type="ECO:0000313" key="14">
    <source>
        <dbReference type="EMBL" id="KAI6652226.1"/>
    </source>
</evidence>
<evidence type="ECO:0000259" key="13">
    <source>
        <dbReference type="PROSITE" id="PS50011"/>
    </source>
</evidence>
<keyword evidence="5" id="KW-0808">Transferase</keyword>
<keyword evidence="7" id="KW-0418">Kinase</keyword>
<feature type="binding site" evidence="11">
    <location>
        <position position="57"/>
    </location>
    <ligand>
        <name>ATP</name>
        <dbReference type="ChEBI" id="CHEBI:30616"/>
    </ligand>
</feature>
<evidence type="ECO:0000256" key="2">
    <source>
        <dbReference type="ARBA" id="ARBA00012513"/>
    </source>
</evidence>
<dbReference type="GO" id="GO:0004674">
    <property type="term" value="F:protein serine/threonine kinase activity"/>
    <property type="evidence" value="ECO:0007669"/>
    <property type="project" value="UniProtKB-KW"/>
</dbReference>